<gene>
    <name evidence="1" type="ORF">SAMN05518684_12269</name>
</gene>
<proteinExistence type="predicted"/>
<name>A0A1H9X0P6_9BACI</name>
<accession>A0A1H9X0P6</accession>
<keyword evidence="2" id="KW-1185">Reference proteome</keyword>
<evidence type="ECO:0000313" key="2">
    <source>
        <dbReference type="Proteomes" id="UP000198571"/>
    </source>
</evidence>
<organism evidence="1 2">
    <name type="scientific">Salipaludibacillus aurantiacus</name>
    <dbReference type="NCBI Taxonomy" id="1601833"/>
    <lineage>
        <taxon>Bacteria</taxon>
        <taxon>Bacillati</taxon>
        <taxon>Bacillota</taxon>
        <taxon>Bacilli</taxon>
        <taxon>Bacillales</taxon>
        <taxon>Bacillaceae</taxon>
    </lineage>
</organism>
<protein>
    <submittedName>
        <fullName evidence="1">Uncharacterized protein</fullName>
    </submittedName>
</protein>
<dbReference type="Proteomes" id="UP000198571">
    <property type="component" value="Unassembled WGS sequence"/>
</dbReference>
<sequence length="42" mass="4935">MIIKWESNLRNIPGGLSFCFSKIEKLYFARSLLVKPYITENN</sequence>
<dbReference type="EMBL" id="FOGT01000022">
    <property type="protein sequence ID" value="SES39768.1"/>
    <property type="molecule type" value="Genomic_DNA"/>
</dbReference>
<dbReference type="AlphaFoldDB" id="A0A1H9X0P6"/>
<dbReference type="STRING" id="1601833.SAMN05518684_12269"/>
<evidence type="ECO:0000313" key="1">
    <source>
        <dbReference type="EMBL" id="SES39768.1"/>
    </source>
</evidence>
<reference evidence="2" key="1">
    <citation type="submission" date="2016-10" db="EMBL/GenBank/DDBJ databases">
        <authorList>
            <person name="Varghese N."/>
            <person name="Submissions S."/>
        </authorList>
    </citation>
    <scope>NUCLEOTIDE SEQUENCE [LARGE SCALE GENOMIC DNA]</scope>
    <source>
        <strain evidence="2">S9</strain>
    </source>
</reference>